<evidence type="ECO:0000313" key="6">
    <source>
        <dbReference type="EMBL" id="MBF4501680.1"/>
    </source>
</evidence>
<dbReference type="GO" id="GO:0019825">
    <property type="term" value="F:oxygen binding"/>
    <property type="evidence" value="ECO:0007669"/>
    <property type="project" value="InterPro"/>
</dbReference>
<reference evidence="6" key="1">
    <citation type="submission" date="2020-11" db="EMBL/GenBank/DDBJ databases">
        <title>Multidrug resistant novel bacterium Savagea serpentis sp. nov., isolated from the scats of a vine snake (Ahaetulla nasuta).</title>
        <authorList>
            <person name="Venkata Ramana V."/>
            <person name="Vikas Patil S."/>
            <person name="Yogita Lugani V."/>
        </authorList>
    </citation>
    <scope>NUCLEOTIDE SEQUENCE</scope>
    <source>
        <strain evidence="6">SN6</strain>
    </source>
</reference>
<dbReference type="CDD" id="cd01068">
    <property type="entry name" value="globin_sensor"/>
    <property type="match status" value="1"/>
</dbReference>
<dbReference type="SUPFAM" id="SSF46458">
    <property type="entry name" value="Globin-like"/>
    <property type="match status" value="1"/>
</dbReference>
<dbReference type="Gene3D" id="1.10.490.10">
    <property type="entry name" value="Globins"/>
    <property type="match status" value="1"/>
</dbReference>
<evidence type="ECO:0000256" key="1">
    <source>
        <dbReference type="ARBA" id="ARBA00023224"/>
    </source>
</evidence>
<sequence>MSFIFRKKQENDIRTTDELIQNELRNVWIRLPDPTLQKQLQLARLTERDLAVLQLLKPYSDELLQVTAEAFYSGLEKIPELSALIQEHSTVERLKGTLHAHLGEIFKGKIDEAYFQQRIRIAKAHVHIQLETKWYIGSFSSLFEEFVNFVHQLEMPARVKTDVIIAFNKVLNFEQQLVTEAYDEEILKLREKDLEEKEMIKQTVLGTVEELAAISQETSSAIEQLAHQATTIKSFTEKNFELVVETEESSVSGNQLMTQQTQEMNATTNQMDELTKKMDELREASDQIRSIVSLVTSIADQTNLLALNAAIEAARAGDHGAGFAVVASEVRNLSEETKKAIGNVTGLIQDMDSRTEEMKRSIDAMYRLIHTSANNSMQVSGVFGEIVHSMTGIKQQSEQSNEEIATISNILNELTSAVNMLAKSSDSLIQSVEHM</sequence>
<dbReference type="Proteomes" id="UP000622653">
    <property type="component" value="Unassembled WGS sequence"/>
</dbReference>
<dbReference type="InterPro" id="IPR009050">
    <property type="entry name" value="Globin-like_sf"/>
</dbReference>
<dbReference type="PRINTS" id="PR00260">
    <property type="entry name" value="CHEMTRNSDUCR"/>
</dbReference>
<dbReference type="AlphaFoldDB" id="A0A8J7GKI5"/>
<dbReference type="EMBL" id="JADKPV010000005">
    <property type="protein sequence ID" value="MBF4501680.1"/>
    <property type="molecule type" value="Genomic_DNA"/>
</dbReference>
<dbReference type="RefSeq" id="WP_194563165.1">
    <property type="nucleotide sequence ID" value="NZ_JADKPV010000005.1"/>
</dbReference>
<dbReference type="PANTHER" id="PTHR32089:SF118">
    <property type="entry name" value="HEME-BASED AEROTACTIC TRANSDUCER HEMAT"/>
    <property type="match status" value="1"/>
</dbReference>
<dbReference type="InterPro" id="IPR004089">
    <property type="entry name" value="MCPsignal_dom"/>
</dbReference>
<protein>
    <submittedName>
        <fullName evidence="6">Globin-coupled sensor protein</fullName>
    </submittedName>
</protein>
<dbReference type="GO" id="GO:0006935">
    <property type="term" value="P:chemotaxis"/>
    <property type="evidence" value="ECO:0007669"/>
    <property type="project" value="InterPro"/>
</dbReference>
<keyword evidence="7" id="KW-1185">Reference proteome</keyword>
<comment type="caution">
    <text evidence="6">The sequence shown here is derived from an EMBL/GenBank/DDBJ whole genome shotgun (WGS) entry which is preliminary data.</text>
</comment>
<dbReference type="PROSITE" id="PS50111">
    <property type="entry name" value="CHEMOTAXIS_TRANSDUC_2"/>
    <property type="match status" value="1"/>
</dbReference>
<evidence type="ECO:0000256" key="4">
    <source>
        <dbReference type="SAM" id="Coils"/>
    </source>
</evidence>
<evidence type="ECO:0000313" key="7">
    <source>
        <dbReference type="Proteomes" id="UP000622653"/>
    </source>
</evidence>
<dbReference type="SUPFAM" id="SSF58104">
    <property type="entry name" value="Methyl-accepting chemotaxis protein (MCP) signaling domain"/>
    <property type="match status" value="1"/>
</dbReference>
<keyword evidence="4" id="KW-0175">Coiled coil</keyword>
<dbReference type="InterPro" id="IPR004090">
    <property type="entry name" value="Chemotax_Me-accpt_rcpt"/>
</dbReference>
<dbReference type="Gene3D" id="1.10.287.950">
    <property type="entry name" value="Methyl-accepting chemotaxis protein"/>
    <property type="match status" value="1"/>
</dbReference>
<dbReference type="GO" id="GO:0007165">
    <property type="term" value="P:signal transduction"/>
    <property type="evidence" value="ECO:0007669"/>
    <property type="project" value="UniProtKB-KW"/>
</dbReference>
<dbReference type="PANTHER" id="PTHR32089">
    <property type="entry name" value="METHYL-ACCEPTING CHEMOTAXIS PROTEIN MCPB"/>
    <property type="match status" value="1"/>
</dbReference>
<dbReference type="Pfam" id="PF11563">
    <property type="entry name" value="Protoglobin"/>
    <property type="match status" value="1"/>
</dbReference>
<dbReference type="InterPro" id="IPR039379">
    <property type="entry name" value="Protoglobin_sensor_dom"/>
</dbReference>
<keyword evidence="1 3" id="KW-0807">Transducer</keyword>
<name>A0A8J7GKI5_9BACL</name>
<evidence type="ECO:0000256" key="3">
    <source>
        <dbReference type="PROSITE-ProRule" id="PRU00284"/>
    </source>
</evidence>
<feature type="domain" description="Methyl-accepting transducer" evidence="5">
    <location>
        <begin position="209"/>
        <end position="422"/>
    </location>
</feature>
<organism evidence="6 7">
    <name type="scientific">Savagea serpentis</name>
    <dbReference type="NCBI Taxonomy" id="2785297"/>
    <lineage>
        <taxon>Bacteria</taxon>
        <taxon>Bacillati</taxon>
        <taxon>Bacillota</taxon>
        <taxon>Bacilli</taxon>
        <taxon>Bacillales</taxon>
        <taxon>Caryophanaceae</taxon>
        <taxon>Savagea</taxon>
    </lineage>
</organism>
<dbReference type="Pfam" id="PF00015">
    <property type="entry name" value="MCPsignal"/>
    <property type="match status" value="1"/>
</dbReference>
<feature type="coiled-coil region" evidence="4">
    <location>
        <begin position="257"/>
        <end position="291"/>
    </location>
</feature>
<accession>A0A8J7GKI5</accession>
<dbReference type="InterPro" id="IPR044398">
    <property type="entry name" value="Globin-sensor_dom"/>
</dbReference>
<dbReference type="SMART" id="SM00283">
    <property type="entry name" value="MA"/>
    <property type="match status" value="1"/>
</dbReference>
<gene>
    <name evidence="6" type="ORF">IRY55_09920</name>
</gene>
<comment type="similarity">
    <text evidence="2">Belongs to the methyl-accepting chemotaxis (MCP) protein family.</text>
</comment>
<proteinExistence type="inferred from homology"/>
<evidence type="ECO:0000259" key="5">
    <source>
        <dbReference type="PROSITE" id="PS50111"/>
    </source>
</evidence>
<dbReference type="InterPro" id="IPR012292">
    <property type="entry name" value="Globin/Proto"/>
</dbReference>
<evidence type="ECO:0000256" key="2">
    <source>
        <dbReference type="ARBA" id="ARBA00029447"/>
    </source>
</evidence>
<dbReference type="GO" id="GO:0016020">
    <property type="term" value="C:membrane"/>
    <property type="evidence" value="ECO:0007669"/>
    <property type="project" value="InterPro"/>
</dbReference>
<dbReference type="GO" id="GO:0004888">
    <property type="term" value="F:transmembrane signaling receptor activity"/>
    <property type="evidence" value="ECO:0007669"/>
    <property type="project" value="InterPro"/>
</dbReference>
<dbReference type="GO" id="GO:0020037">
    <property type="term" value="F:heme binding"/>
    <property type="evidence" value="ECO:0007669"/>
    <property type="project" value="InterPro"/>
</dbReference>